<reference evidence="2 3" key="1">
    <citation type="journal article" date="2020" name="Nature">
        <title>Six reference-quality genomes reveal evolution of bat adaptations.</title>
        <authorList>
            <person name="Jebb D."/>
            <person name="Huang Z."/>
            <person name="Pippel M."/>
            <person name="Hughes G.M."/>
            <person name="Lavrichenko K."/>
            <person name="Devanna P."/>
            <person name="Winkler S."/>
            <person name="Jermiin L.S."/>
            <person name="Skirmuntt E.C."/>
            <person name="Katzourakis A."/>
            <person name="Burkitt-Gray L."/>
            <person name="Ray D.A."/>
            <person name="Sullivan K.A.M."/>
            <person name="Roscito J.G."/>
            <person name="Kirilenko B.M."/>
            <person name="Davalos L.M."/>
            <person name="Corthals A.P."/>
            <person name="Power M.L."/>
            <person name="Jones G."/>
            <person name="Ransome R.D."/>
            <person name="Dechmann D.K.N."/>
            <person name="Locatelli A.G."/>
            <person name="Puechmaille S.J."/>
            <person name="Fedrigo O."/>
            <person name="Jarvis E.D."/>
            <person name="Hiller M."/>
            <person name="Vernes S.C."/>
            <person name="Myers E.W."/>
            <person name="Teeling E.C."/>
        </authorList>
    </citation>
    <scope>NUCLEOTIDE SEQUENCE [LARGE SCALE GENOMIC DNA]</scope>
    <source>
        <strain evidence="2">MRhiFer1</strain>
        <tissue evidence="2">Lung</tissue>
    </source>
</reference>
<protein>
    <submittedName>
        <fullName evidence="2">Lung adenoma susceptibility protein 2</fullName>
    </submittedName>
</protein>
<comment type="caution">
    <text evidence="2">The sequence shown here is derived from an EMBL/GenBank/DDBJ whole genome shotgun (WGS) entry which is preliminary data.</text>
</comment>
<dbReference type="PANTHER" id="PTHR35079">
    <property type="entry name" value="LUNG ADENOMA SUSCEPTIBILITY PROTEIN 2"/>
    <property type="match status" value="1"/>
</dbReference>
<dbReference type="InterPro" id="IPR031587">
    <property type="entry name" value="LAS2"/>
</dbReference>
<proteinExistence type="predicted"/>
<sequence>MAKSNIKHRVCSRESSVSSLLASCSLSGSNSSNPDGSFQYKDKLYSSASQALQAYIDDFDLSRMYPGANTGKINIDNCSADIPEFSNNICKPNNAVETFDHKKGLSIPYRWPTINDIDSISLTTDDLLKLPADGSFSFTYVGSGHRISKKSKKCTRRLSSSNTGKNQNIQEPSTAMGDKIELLILKAKRNLEHCTEELPKSLKQDDSPCSLDKLEAERSWENIPVTFKSPVPVNSDDGPQQASSAKCAEGFPEDFLNNDNQNCTLSGGKHHGPVEALKQMLFNLQAVQESFNQNKTTEPKGEIKQVSEDDFSKLQLKENMVPITRSLQKALHHLSRLRDLVDDTSGKQSPKM</sequence>
<gene>
    <name evidence="2" type="ORF">mRhiFer1_001750</name>
</gene>
<evidence type="ECO:0000313" key="3">
    <source>
        <dbReference type="Proteomes" id="UP000585614"/>
    </source>
</evidence>
<dbReference type="Pfam" id="PF15792">
    <property type="entry name" value="LAS2"/>
    <property type="match status" value="1"/>
</dbReference>
<feature type="region of interest" description="Disordered" evidence="1">
    <location>
        <begin position="227"/>
        <end position="246"/>
    </location>
</feature>
<organism evidence="2 3">
    <name type="scientific">Rhinolophus ferrumequinum</name>
    <name type="common">Greater horseshoe bat</name>
    <dbReference type="NCBI Taxonomy" id="59479"/>
    <lineage>
        <taxon>Eukaryota</taxon>
        <taxon>Metazoa</taxon>
        <taxon>Chordata</taxon>
        <taxon>Craniata</taxon>
        <taxon>Vertebrata</taxon>
        <taxon>Euteleostomi</taxon>
        <taxon>Mammalia</taxon>
        <taxon>Eutheria</taxon>
        <taxon>Laurasiatheria</taxon>
        <taxon>Chiroptera</taxon>
        <taxon>Yinpterochiroptera</taxon>
        <taxon>Rhinolophoidea</taxon>
        <taxon>Rhinolophidae</taxon>
        <taxon>Rhinolophinae</taxon>
        <taxon>Rhinolophus</taxon>
    </lineage>
</organism>
<evidence type="ECO:0000256" key="1">
    <source>
        <dbReference type="SAM" id="MobiDB-lite"/>
    </source>
</evidence>
<accession>A0A7J7TQM7</accession>
<dbReference type="PANTHER" id="PTHR35079:SF1">
    <property type="entry name" value="LUNG ADENOMA SUSCEPTIBILITY PROTEIN 2"/>
    <property type="match status" value="1"/>
</dbReference>
<dbReference type="EMBL" id="JACAGC010000018">
    <property type="protein sequence ID" value="KAF6302700.1"/>
    <property type="molecule type" value="Genomic_DNA"/>
</dbReference>
<dbReference type="Proteomes" id="UP000585614">
    <property type="component" value="Unassembled WGS sequence"/>
</dbReference>
<evidence type="ECO:0000313" key="2">
    <source>
        <dbReference type="EMBL" id="KAF6302700.1"/>
    </source>
</evidence>
<dbReference type="InterPro" id="IPR052679">
    <property type="entry name" value="Cell_Prolif_Regulator"/>
</dbReference>
<name>A0A7J7TQM7_RHIFE</name>
<dbReference type="AlphaFoldDB" id="A0A7J7TQM7"/>